<dbReference type="InterPro" id="IPR026591">
    <property type="entry name" value="Sirtuin_cat_small_dom_sf"/>
</dbReference>
<comment type="similarity">
    <text evidence="4">Belongs to the sirtuin family. Class U subfamily.</text>
</comment>
<feature type="binding site" evidence="4">
    <location>
        <position position="29"/>
    </location>
    <ligand>
        <name>nicotinamide</name>
        <dbReference type="ChEBI" id="CHEBI:17154"/>
    </ligand>
</feature>
<dbReference type="InterPro" id="IPR003000">
    <property type="entry name" value="Sirtuin"/>
</dbReference>
<dbReference type="HAMAP" id="MF_01968">
    <property type="entry name" value="Sirtuin_ClassU"/>
    <property type="match status" value="1"/>
</dbReference>
<evidence type="ECO:0000256" key="4">
    <source>
        <dbReference type="HAMAP-Rule" id="MF_01968"/>
    </source>
</evidence>
<keyword evidence="1 4" id="KW-0963">Cytoplasm</keyword>
<feature type="binding site" evidence="4 5">
    <location>
        <position position="141"/>
    </location>
    <ligand>
        <name>Zn(2+)</name>
        <dbReference type="ChEBI" id="CHEBI:29105"/>
    </ligand>
</feature>
<feature type="binding site" evidence="4">
    <location>
        <position position="18"/>
    </location>
    <ligand>
        <name>NAD(+)</name>
        <dbReference type="ChEBI" id="CHEBI:57540"/>
    </ligand>
</feature>
<dbReference type="Pfam" id="PF02146">
    <property type="entry name" value="SIR2"/>
    <property type="match status" value="1"/>
</dbReference>
<protein>
    <recommendedName>
        <fullName evidence="4">NAD-dependent protein deacetylase</fullName>
        <ecNumber evidence="4">2.3.1.286</ecNumber>
    </recommendedName>
    <alternativeName>
        <fullName evidence="4">Regulatory protein SIR2 homolog</fullName>
    </alternativeName>
</protein>
<feature type="binding site" evidence="4">
    <location>
        <position position="99"/>
    </location>
    <ligand>
        <name>nicotinamide</name>
        <dbReference type="ChEBI" id="CHEBI:17154"/>
    </ligand>
</feature>
<keyword evidence="4 5" id="KW-0479">Metal-binding</keyword>
<feature type="binding site" evidence="4">
    <location>
        <position position="182"/>
    </location>
    <ligand>
        <name>NAD(+)</name>
        <dbReference type="ChEBI" id="CHEBI:57540"/>
    </ligand>
</feature>
<comment type="caution">
    <text evidence="4">Lacks conserved residue(s) required for the propagation of feature annotation.</text>
</comment>
<comment type="cofactor">
    <cofactor evidence="4">
        <name>Zn(2+)</name>
        <dbReference type="ChEBI" id="CHEBI:29105"/>
    </cofactor>
    <text evidence="4">Binds 1 zinc ion per subunit.</text>
</comment>
<organism evidence="7 8">
    <name type="scientific">Planococcus shixiaomingii</name>
    <dbReference type="NCBI Taxonomy" id="3058393"/>
    <lineage>
        <taxon>Bacteria</taxon>
        <taxon>Bacillati</taxon>
        <taxon>Bacillota</taxon>
        <taxon>Bacilli</taxon>
        <taxon>Bacillales</taxon>
        <taxon>Caryophanaceae</taxon>
        <taxon>Planococcus</taxon>
    </lineage>
</organism>
<feature type="binding site" evidence="4 5">
    <location>
        <position position="125"/>
    </location>
    <ligand>
        <name>Zn(2+)</name>
        <dbReference type="ChEBI" id="CHEBI:29105"/>
    </ligand>
</feature>
<reference evidence="7 8" key="1">
    <citation type="submission" date="2023-06" db="EMBL/GenBank/DDBJ databases">
        <title>Novel species in genus Planococcus.</title>
        <authorList>
            <person name="Ning S."/>
        </authorList>
    </citation>
    <scope>NUCLEOTIDE SEQUENCE [LARGE SCALE GENOMIC DNA]</scope>
    <source>
        <strain evidence="7 8">N028</strain>
    </source>
</reference>
<dbReference type="PANTHER" id="PTHR11085:SF4">
    <property type="entry name" value="NAD-DEPENDENT PROTEIN DEACYLASE"/>
    <property type="match status" value="1"/>
</dbReference>
<comment type="catalytic activity">
    <reaction evidence="4">
        <text>N(6)-acetyl-L-lysyl-[protein] + NAD(+) + H2O = 2''-O-acetyl-ADP-D-ribose + nicotinamide + L-lysyl-[protein]</text>
        <dbReference type="Rhea" id="RHEA:43636"/>
        <dbReference type="Rhea" id="RHEA-COMP:9752"/>
        <dbReference type="Rhea" id="RHEA-COMP:10731"/>
        <dbReference type="ChEBI" id="CHEBI:15377"/>
        <dbReference type="ChEBI" id="CHEBI:17154"/>
        <dbReference type="ChEBI" id="CHEBI:29969"/>
        <dbReference type="ChEBI" id="CHEBI:57540"/>
        <dbReference type="ChEBI" id="CHEBI:61930"/>
        <dbReference type="ChEBI" id="CHEBI:83767"/>
        <dbReference type="EC" id="2.3.1.286"/>
    </reaction>
</comment>
<accession>A0ABT8N418</accession>
<evidence type="ECO:0000259" key="6">
    <source>
        <dbReference type="PROSITE" id="PS50305"/>
    </source>
</evidence>
<dbReference type="NCBIfam" id="NF001753">
    <property type="entry name" value="PRK00481.1-3"/>
    <property type="match status" value="1"/>
</dbReference>
<comment type="subcellular location">
    <subcellularLocation>
        <location evidence="4">Cytoplasm</location>
    </subcellularLocation>
</comment>
<feature type="active site" description="Proton acceptor" evidence="4 5">
    <location>
        <position position="114"/>
    </location>
</feature>
<keyword evidence="8" id="KW-1185">Reference proteome</keyword>
<feature type="binding site" evidence="4">
    <location>
        <position position="29"/>
    </location>
    <ligand>
        <name>NAD(+)</name>
        <dbReference type="ChEBI" id="CHEBI:57540"/>
    </ligand>
</feature>
<comment type="caution">
    <text evidence="7">The sequence shown here is derived from an EMBL/GenBank/DDBJ whole genome shotgun (WGS) entry which is preliminary data.</text>
</comment>
<feature type="domain" description="Deacetylase sirtuin-type" evidence="6">
    <location>
        <begin position="1"/>
        <end position="238"/>
    </location>
</feature>
<dbReference type="InterPro" id="IPR028628">
    <property type="entry name" value="Sirtuin_class_U"/>
</dbReference>
<evidence type="ECO:0000256" key="1">
    <source>
        <dbReference type="ARBA" id="ARBA00022490"/>
    </source>
</evidence>
<feature type="binding site" evidence="4 5">
    <location>
        <position position="122"/>
    </location>
    <ligand>
        <name>Zn(2+)</name>
        <dbReference type="ChEBI" id="CHEBI:29105"/>
    </ligand>
</feature>
<name>A0ABT8N418_9BACL</name>
<proteinExistence type="inferred from homology"/>
<gene>
    <name evidence="4" type="primary">cobB</name>
    <name evidence="7" type="ORF">QWY14_12505</name>
</gene>
<feature type="binding site" evidence="4">
    <location>
        <position position="114"/>
    </location>
    <ligand>
        <name>NAD(+)</name>
        <dbReference type="ChEBI" id="CHEBI:57540"/>
    </ligand>
</feature>
<dbReference type="EMBL" id="JAUJWV010000002">
    <property type="protein sequence ID" value="MDN7242627.1"/>
    <property type="molecule type" value="Genomic_DNA"/>
</dbReference>
<evidence type="ECO:0000313" key="8">
    <source>
        <dbReference type="Proteomes" id="UP001172055"/>
    </source>
</evidence>
<dbReference type="PROSITE" id="PS50305">
    <property type="entry name" value="SIRTUIN"/>
    <property type="match status" value="1"/>
</dbReference>
<comment type="function">
    <text evidence="4">NAD-dependent protein deacetylase which modulates the activities of several enzymes which are inactive in their acetylated form.</text>
</comment>
<dbReference type="InterPro" id="IPR026590">
    <property type="entry name" value="Ssirtuin_cat_dom"/>
</dbReference>
<evidence type="ECO:0000256" key="5">
    <source>
        <dbReference type="PROSITE-ProRule" id="PRU00236"/>
    </source>
</evidence>
<feature type="binding site" evidence="4">
    <location>
        <position position="98"/>
    </location>
    <ligand>
        <name>NAD(+)</name>
        <dbReference type="ChEBI" id="CHEBI:57540"/>
    </ligand>
</feature>
<evidence type="ECO:0000313" key="7">
    <source>
        <dbReference type="EMBL" id="MDN7242627.1"/>
    </source>
</evidence>
<keyword evidence="3 4" id="KW-0520">NAD</keyword>
<dbReference type="PANTHER" id="PTHR11085">
    <property type="entry name" value="NAD-DEPENDENT PROTEIN DEACYLASE SIRTUIN-5, MITOCHONDRIAL-RELATED"/>
    <property type="match status" value="1"/>
</dbReference>
<feature type="binding site" evidence="4">
    <location>
        <position position="99"/>
    </location>
    <ligand>
        <name>NAD(+)</name>
        <dbReference type="ChEBI" id="CHEBI:57540"/>
    </ligand>
</feature>
<dbReference type="SUPFAM" id="SSF52467">
    <property type="entry name" value="DHS-like NAD/FAD-binding domain"/>
    <property type="match status" value="1"/>
</dbReference>
<dbReference type="EC" id="2.3.1.286" evidence="4"/>
<feature type="binding site" evidence="4">
    <location>
        <position position="207"/>
    </location>
    <ligand>
        <name>NAD(+)</name>
        <dbReference type="ChEBI" id="CHEBI:57540"/>
    </ligand>
</feature>
<dbReference type="RefSeq" id="WP_301724177.1">
    <property type="nucleotide sequence ID" value="NZ_JAUJWV010000002.1"/>
</dbReference>
<evidence type="ECO:0000256" key="2">
    <source>
        <dbReference type="ARBA" id="ARBA00022679"/>
    </source>
</evidence>
<dbReference type="InterPro" id="IPR050134">
    <property type="entry name" value="NAD-dep_sirtuin_deacylases"/>
</dbReference>
<evidence type="ECO:0000256" key="3">
    <source>
        <dbReference type="ARBA" id="ARBA00023027"/>
    </source>
</evidence>
<dbReference type="NCBIfam" id="NF001752">
    <property type="entry name" value="PRK00481.1-1"/>
    <property type="match status" value="1"/>
</dbReference>
<keyword evidence="7" id="KW-0012">Acyltransferase</keyword>
<keyword evidence="2 4" id="KW-0808">Transferase</keyword>
<dbReference type="Proteomes" id="UP001172055">
    <property type="component" value="Unassembled WGS sequence"/>
</dbReference>
<feature type="binding site" evidence="4 5">
    <location>
        <position position="144"/>
    </location>
    <ligand>
        <name>Zn(2+)</name>
        <dbReference type="ChEBI" id="CHEBI:29105"/>
    </ligand>
</feature>
<feature type="binding site" evidence="4">
    <location>
        <position position="98"/>
    </location>
    <ligand>
        <name>nicotinamide</name>
        <dbReference type="ChEBI" id="CHEBI:17154"/>
    </ligand>
</feature>
<sequence>MIKEWLKESSYTVVFTGAGMSTESGLPDFRSANQGLWEQKNLAKIASIQSLYQNPEEFTEFYRSRMVGLREYGPHKGHYLLAEWEKHGHVKSIITQNVDGFHQLAGNSDVAELHGTLQTVYCQECGRTYSSDEYLEQTNHCAVCGGVLRPSIVLFGEMLPEKPFEKALQEANRAELFIVLGSSLSVSPANQFPLIAKENGARVVIVNREPTQLDYSADEVVHDRNIGDVLQEWDGYLK</sequence>
<dbReference type="Gene3D" id="3.30.1600.10">
    <property type="entry name" value="SIR2/SIRT2 'Small Domain"/>
    <property type="match status" value="1"/>
</dbReference>
<feature type="binding site" evidence="4">
    <location>
        <position position="30"/>
    </location>
    <ligand>
        <name>NAD(+)</name>
        <dbReference type="ChEBI" id="CHEBI:57540"/>
    </ligand>
</feature>
<feature type="binding site" evidence="4">
    <location>
        <position position="226"/>
    </location>
    <ligand>
        <name>NAD(+)</name>
        <dbReference type="ChEBI" id="CHEBI:57540"/>
    </ligand>
</feature>
<dbReference type="InterPro" id="IPR029035">
    <property type="entry name" value="DHS-like_NAD/FAD-binding_dom"/>
</dbReference>
<feature type="binding site" evidence="4">
    <location>
        <position position="22"/>
    </location>
    <ligand>
        <name>NAD(+)</name>
        <dbReference type="ChEBI" id="CHEBI:57540"/>
    </ligand>
</feature>
<keyword evidence="4 5" id="KW-0862">Zinc</keyword>
<feature type="binding site" evidence="4">
    <location>
        <position position="183"/>
    </location>
    <ligand>
        <name>NAD(+)</name>
        <dbReference type="ChEBI" id="CHEBI:57540"/>
    </ligand>
</feature>
<dbReference type="Gene3D" id="3.40.50.1220">
    <property type="entry name" value="TPP-binding domain"/>
    <property type="match status" value="1"/>
</dbReference>
<dbReference type="GO" id="GO:0034979">
    <property type="term" value="F:NAD-dependent protein lysine deacetylase activity"/>
    <property type="evidence" value="ECO:0007669"/>
    <property type="project" value="UniProtKB-EC"/>
</dbReference>
<feature type="binding site" evidence="4">
    <location>
        <position position="96"/>
    </location>
    <ligand>
        <name>NAD(+)</name>
        <dbReference type="ChEBI" id="CHEBI:57540"/>
    </ligand>
</feature>